<dbReference type="EMBL" id="MK500567">
    <property type="protein sequence ID" value="QBK92055.1"/>
    <property type="molecule type" value="Genomic_DNA"/>
</dbReference>
<gene>
    <name evidence="2" type="ORF">LCPAC304_04020</name>
</gene>
<feature type="domain" description="F-box" evidence="1">
    <location>
        <begin position="6"/>
        <end position="61"/>
    </location>
</feature>
<dbReference type="InterPro" id="IPR001810">
    <property type="entry name" value="F-box_dom"/>
</dbReference>
<dbReference type="SUPFAM" id="SSF81383">
    <property type="entry name" value="F-box domain"/>
    <property type="match status" value="1"/>
</dbReference>
<proteinExistence type="predicted"/>
<evidence type="ECO:0000259" key="1">
    <source>
        <dbReference type="PROSITE" id="PS50181"/>
    </source>
</evidence>
<name>A0A481Z979_9VIRU</name>
<evidence type="ECO:0000313" key="2">
    <source>
        <dbReference type="EMBL" id="QBK92055.1"/>
    </source>
</evidence>
<sequence>MEGSTESILDLLPNELLGEILVWLHPYDLCMARSACVRLYAATKGAHFKKKYPRYTVWMRVRQNPNMMSVIIKADYVDFFRDMWKLQEKAFSQTQTSALVTLWDQNNSKDYYRKSINLAHRTVLGEYWRLANRNKSVQICTYVKNEINLRHLPI</sequence>
<accession>A0A481Z979</accession>
<dbReference type="Pfam" id="PF12937">
    <property type="entry name" value="F-box-like"/>
    <property type="match status" value="1"/>
</dbReference>
<dbReference type="InterPro" id="IPR036047">
    <property type="entry name" value="F-box-like_dom_sf"/>
</dbReference>
<organism evidence="2">
    <name type="scientific">Pithovirus LCPAC304</name>
    <dbReference type="NCBI Taxonomy" id="2506594"/>
    <lineage>
        <taxon>Viruses</taxon>
        <taxon>Pithoviruses</taxon>
    </lineage>
</organism>
<reference evidence="2" key="1">
    <citation type="journal article" date="2019" name="MBio">
        <title>Virus Genomes from Deep Sea Sediments Expand the Ocean Megavirome and Support Independent Origins of Viral Gigantism.</title>
        <authorList>
            <person name="Backstrom D."/>
            <person name="Yutin N."/>
            <person name="Jorgensen S.L."/>
            <person name="Dharamshi J."/>
            <person name="Homa F."/>
            <person name="Zaremba-Niedwiedzka K."/>
            <person name="Spang A."/>
            <person name="Wolf Y.I."/>
            <person name="Koonin E.V."/>
            <person name="Ettema T.J."/>
        </authorList>
    </citation>
    <scope>NUCLEOTIDE SEQUENCE</scope>
</reference>
<dbReference type="CDD" id="cd09917">
    <property type="entry name" value="F-box_SF"/>
    <property type="match status" value="1"/>
</dbReference>
<protein>
    <submittedName>
        <fullName evidence="2">F-box-like protein</fullName>
    </submittedName>
</protein>
<dbReference type="PROSITE" id="PS50181">
    <property type="entry name" value="FBOX"/>
    <property type="match status" value="1"/>
</dbReference>